<reference evidence="2 3" key="1">
    <citation type="submission" date="2015-09" db="EMBL/GenBank/DDBJ databases">
        <title>Trachymyrmex zeteki WGS genome.</title>
        <authorList>
            <person name="Nygaard S."/>
            <person name="Hu H."/>
            <person name="Boomsma J."/>
            <person name="Zhang G."/>
        </authorList>
    </citation>
    <scope>NUCLEOTIDE SEQUENCE [LARGE SCALE GENOMIC DNA]</scope>
    <source>
        <strain evidence="2">Tzet28-1</strain>
        <tissue evidence="2">Whole body</tissue>
    </source>
</reference>
<organism evidence="2 3">
    <name type="scientific">Mycetomoellerius zeteki</name>
    <dbReference type="NCBI Taxonomy" id="64791"/>
    <lineage>
        <taxon>Eukaryota</taxon>
        <taxon>Metazoa</taxon>
        <taxon>Ecdysozoa</taxon>
        <taxon>Arthropoda</taxon>
        <taxon>Hexapoda</taxon>
        <taxon>Insecta</taxon>
        <taxon>Pterygota</taxon>
        <taxon>Neoptera</taxon>
        <taxon>Endopterygota</taxon>
        <taxon>Hymenoptera</taxon>
        <taxon>Apocrita</taxon>
        <taxon>Aculeata</taxon>
        <taxon>Formicoidea</taxon>
        <taxon>Formicidae</taxon>
        <taxon>Myrmicinae</taxon>
        <taxon>Mycetomoellerius</taxon>
    </lineage>
</organism>
<dbReference type="PROSITE" id="PS50835">
    <property type="entry name" value="IG_LIKE"/>
    <property type="match status" value="1"/>
</dbReference>
<feature type="domain" description="Ig-like" evidence="1">
    <location>
        <begin position="33"/>
        <end position="149"/>
    </location>
</feature>
<dbReference type="FunFam" id="2.60.40.10:FF:000437">
    <property type="entry name" value="Beat-IIIc, isoform A"/>
    <property type="match status" value="1"/>
</dbReference>
<dbReference type="InterPro" id="IPR007110">
    <property type="entry name" value="Ig-like_dom"/>
</dbReference>
<gene>
    <name evidence="2" type="ORF">ALC60_13131</name>
</gene>
<evidence type="ECO:0000259" key="1">
    <source>
        <dbReference type="PROSITE" id="PS50835"/>
    </source>
</evidence>
<dbReference type="AlphaFoldDB" id="A0A151WJJ4"/>
<name>A0A151WJJ4_9HYME</name>
<dbReference type="InterPro" id="IPR013106">
    <property type="entry name" value="Ig_V-set"/>
</dbReference>
<evidence type="ECO:0000313" key="3">
    <source>
        <dbReference type="Proteomes" id="UP000075809"/>
    </source>
</evidence>
<dbReference type="SUPFAM" id="SSF48726">
    <property type="entry name" value="Immunoglobulin"/>
    <property type="match status" value="1"/>
</dbReference>
<dbReference type="Proteomes" id="UP000075809">
    <property type="component" value="Unassembled WGS sequence"/>
</dbReference>
<protein>
    <recommendedName>
        <fullName evidence="1">Ig-like domain-containing protein</fullName>
    </recommendedName>
</protein>
<dbReference type="InterPro" id="IPR003599">
    <property type="entry name" value="Ig_sub"/>
</dbReference>
<dbReference type="CDD" id="cd00096">
    <property type="entry name" value="Ig"/>
    <property type="match status" value="1"/>
</dbReference>
<dbReference type="SMART" id="SM00409">
    <property type="entry name" value="IG"/>
    <property type="match status" value="1"/>
</dbReference>
<evidence type="ECO:0000313" key="2">
    <source>
        <dbReference type="EMBL" id="KYQ47865.1"/>
    </source>
</evidence>
<dbReference type="EMBL" id="KQ983049">
    <property type="protein sequence ID" value="KYQ47865.1"/>
    <property type="molecule type" value="Genomic_DNA"/>
</dbReference>
<accession>A0A151WJJ4</accession>
<dbReference type="Pfam" id="PF07686">
    <property type="entry name" value="V-set"/>
    <property type="match status" value="1"/>
</dbReference>
<dbReference type="InterPro" id="IPR036179">
    <property type="entry name" value="Ig-like_dom_sf"/>
</dbReference>
<proteinExistence type="predicted"/>
<dbReference type="STRING" id="64791.A0A151WJJ4"/>
<dbReference type="Gene3D" id="2.60.40.10">
    <property type="entry name" value="Immunoglobulins"/>
    <property type="match status" value="1"/>
</dbReference>
<sequence>MEAKNREAYQVRDKIATGKLTPGALGNSTPVYPDAVRRGVVVVVVVALRMTSLQIPEHVVLNETVRMQCNFNLDKELLYSVKWYKDGHEFYRYTPRDAPMVLTFPVPGVNVNRDESTESSVVLNNVNLTSSGRYRCEVSGEAPAFETVSDHGDMTVVVLPNEGPQITGGRSKYQVGDVVHMNCTSAPSKPPALLSWFINDEPFFLSAKCHGALKNSLHADRCKDTSRFQVNTDYLIGPNIVNEGNGLETARLGLKFRVANKHFRRGDMKLKCLATIATVYLQSNEESVEGDESILKTPIMESRETRAQSHTREDLTNGKLLPGYHSLLFYLYLYHNCATFLPFYRLTFPRMLNSTFTLFKSW</sequence>
<dbReference type="InterPro" id="IPR013783">
    <property type="entry name" value="Ig-like_fold"/>
</dbReference>
<keyword evidence="3" id="KW-1185">Reference proteome</keyword>
<dbReference type="PANTHER" id="PTHR21261">
    <property type="entry name" value="BEAT PROTEIN"/>
    <property type="match status" value="1"/>
</dbReference>
<dbReference type="PANTHER" id="PTHR21261:SF15">
    <property type="entry name" value="BEATEN PATH IIIA, ISOFORM D-RELATED"/>
    <property type="match status" value="1"/>
</dbReference>